<gene>
    <name evidence="4" type="ORF">FH5T_13430</name>
    <name evidence="5" type="ORF">SAMN05444285_1491</name>
</gene>
<dbReference type="InterPro" id="IPR025524">
    <property type="entry name" value="DUF4412"/>
</dbReference>
<feature type="region of interest" description="Disordered" evidence="1">
    <location>
        <begin position="57"/>
        <end position="76"/>
    </location>
</feature>
<dbReference type="Proteomes" id="UP000023772">
    <property type="component" value="Chromosome"/>
</dbReference>
<sequence>MKLRIALLSVLSILFVQVACGQSLLDRVKKKTKNKIEKRLDDKIDEELDKGLDKVENSIDSISGTEEGNNSSNEDAMQNRMSSMLQGFGMTGDPVAIDDAYLFNQLIQMHLEMYDNEGQQTHNGEFITYLNAQTGNLAYEVVSNDFGDNEQGMFIIDTKNNAMIILNNNDGEKTGIVYGIGTFFENLEDFSSDEVDSDEEMPDLSYTHPDVKKTGKTKNIAGYQCHQYIYNTDEVESDFWITEELKTSNRDFFSTLFKTSALTNGMGYGYVMESTSKDKTSGDVNKMQVTRVDDNVKSRYDLSTYQITNLGSFKMPSSDDDDE</sequence>
<protein>
    <recommendedName>
        <fullName evidence="3">DUF4412 domain-containing protein</fullName>
    </recommendedName>
</protein>
<dbReference type="EMBL" id="CP007451">
    <property type="protein sequence ID" value="AHW62021.1"/>
    <property type="molecule type" value="Genomic_DNA"/>
</dbReference>
<dbReference type="OrthoDB" id="1524221at2"/>
<proteinExistence type="predicted"/>
<dbReference type="eggNOG" id="ENOG50339GF">
    <property type="taxonomic scope" value="Bacteria"/>
</dbReference>
<evidence type="ECO:0000259" key="3">
    <source>
        <dbReference type="Pfam" id="PF14371"/>
    </source>
</evidence>
<evidence type="ECO:0000313" key="5">
    <source>
        <dbReference type="EMBL" id="SEU11931.1"/>
    </source>
</evidence>
<keyword evidence="6" id="KW-1185">Reference proteome</keyword>
<reference evidence="4 6" key="1">
    <citation type="submission" date="2014-03" db="EMBL/GenBank/DDBJ databases">
        <title>Complete genome sequence of a deeply braunched marine Bacteroidia bacterium Draconibacterium orientale type strain FH5T.</title>
        <authorList>
            <person name="Li X."/>
            <person name="Wang X."/>
            <person name="Xie Z."/>
            <person name="Du Z."/>
            <person name="Chen G."/>
        </authorList>
    </citation>
    <scope>NUCLEOTIDE SEQUENCE [LARGE SCALE GENOMIC DNA]</scope>
    <source>
        <strain evidence="4 6">FH5</strain>
    </source>
</reference>
<organism evidence="5 7">
    <name type="scientific">Draconibacterium orientale</name>
    <dbReference type="NCBI Taxonomy" id="1168034"/>
    <lineage>
        <taxon>Bacteria</taxon>
        <taxon>Pseudomonadati</taxon>
        <taxon>Bacteroidota</taxon>
        <taxon>Bacteroidia</taxon>
        <taxon>Marinilabiliales</taxon>
        <taxon>Prolixibacteraceae</taxon>
        <taxon>Draconibacterium</taxon>
    </lineage>
</organism>
<dbReference type="KEGG" id="dori:FH5T_13430"/>
<evidence type="ECO:0000313" key="7">
    <source>
        <dbReference type="Proteomes" id="UP000181981"/>
    </source>
</evidence>
<feature type="compositionally biased region" description="Polar residues" evidence="1">
    <location>
        <begin position="58"/>
        <end position="76"/>
    </location>
</feature>
<accession>X5E5U5</accession>
<dbReference type="STRING" id="1168034.FH5T_13430"/>
<evidence type="ECO:0000256" key="1">
    <source>
        <dbReference type="SAM" id="MobiDB-lite"/>
    </source>
</evidence>
<evidence type="ECO:0000256" key="2">
    <source>
        <dbReference type="SAM" id="SignalP"/>
    </source>
</evidence>
<dbReference type="Pfam" id="PF14371">
    <property type="entry name" value="DUF4412"/>
    <property type="match status" value="1"/>
</dbReference>
<dbReference type="HOGENOM" id="CLU_859784_0_0_10"/>
<feature type="domain" description="DUF4412" evidence="3">
    <location>
        <begin position="198"/>
        <end position="246"/>
    </location>
</feature>
<feature type="chain" id="PRO_5010515255" description="DUF4412 domain-containing protein" evidence="2">
    <location>
        <begin position="22"/>
        <end position="323"/>
    </location>
</feature>
<evidence type="ECO:0000313" key="4">
    <source>
        <dbReference type="EMBL" id="AHW62021.1"/>
    </source>
</evidence>
<dbReference type="Proteomes" id="UP000181981">
    <property type="component" value="Unassembled WGS sequence"/>
</dbReference>
<feature type="signal peptide" evidence="2">
    <location>
        <begin position="1"/>
        <end position="21"/>
    </location>
</feature>
<dbReference type="AlphaFoldDB" id="X5E5U5"/>
<evidence type="ECO:0000313" key="6">
    <source>
        <dbReference type="Proteomes" id="UP000023772"/>
    </source>
</evidence>
<dbReference type="EMBL" id="FOHT01000049">
    <property type="protein sequence ID" value="SEU11931.1"/>
    <property type="molecule type" value="Genomic_DNA"/>
</dbReference>
<reference evidence="5 7" key="2">
    <citation type="submission" date="2016-10" db="EMBL/GenBank/DDBJ databases">
        <authorList>
            <person name="de Groot N.N."/>
        </authorList>
    </citation>
    <scope>NUCLEOTIDE SEQUENCE [LARGE SCALE GENOMIC DNA]</scope>
    <source>
        <strain evidence="5 7">DSM 25947</strain>
    </source>
</reference>
<keyword evidence="2" id="KW-0732">Signal</keyword>
<name>X5E5U5_9BACT</name>
<dbReference type="RefSeq" id="WP_038559378.1">
    <property type="nucleotide sequence ID" value="NZ_FOHT01000049.1"/>
</dbReference>